<dbReference type="EMBL" id="WEHX01000091">
    <property type="protein sequence ID" value="KAB7655053.1"/>
    <property type="molecule type" value="Genomic_DNA"/>
</dbReference>
<keyword evidence="6" id="KW-0949">S-adenosyl-L-methionine</keyword>
<evidence type="ECO:0000256" key="8">
    <source>
        <dbReference type="ARBA" id="ARBA00023002"/>
    </source>
</evidence>
<evidence type="ECO:0000313" key="14">
    <source>
        <dbReference type="Proteomes" id="UP000430564"/>
    </source>
</evidence>
<evidence type="ECO:0000256" key="6">
    <source>
        <dbReference type="ARBA" id="ARBA00022691"/>
    </source>
</evidence>
<comment type="cofactor">
    <cofactor evidence="1">
        <name>[4Fe-4S] cluster</name>
        <dbReference type="ChEBI" id="CHEBI:49883"/>
    </cofactor>
</comment>
<keyword evidence="5" id="KW-0004">4Fe-4S</keyword>
<name>A0A6I1EI58_9BURK</name>
<comment type="caution">
    <text evidence="13">The sequence shown here is derived from an EMBL/GenBank/DDBJ whole genome shotgun (WGS) entry which is preliminary data.</text>
</comment>
<sequence>MNYCGYSKFDAANGPGVRVSLFVSGCTLHCKGCFNPESWDFGAGKPFDADALGKLLKDSDDDSIAGLSILGGDPFEAENIPEVERIVDAYRGKFGKEKTIWIWTGRKYEHLMNDPAAKSLIEKIDVLVDGPFIESRKVTEKGKWFGSTNQHVIEIARM</sequence>
<comment type="catalytic activity">
    <reaction evidence="11">
        <text>glycyl-[protein] + reduced [flavodoxin] + S-adenosyl-L-methionine = glycin-2-yl radical-[protein] + semiquinone [flavodoxin] + 5'-deoxyadenosine + L-methionine + H(+)</text>
        <dbReference type="Rhea" id="RHEA:61976"/>
        <dbReference type="Rhea" id="RHEA-COMP:10622"/>
        <dbReference type="Rhea" id="RHEA-COMP:14480"/>
        <dbReference type="Rhea" id="RHEA-COMP:15993"/>
        <dbReference type="Rhea" id="RHEA-COMP:15994"/>
        <dbReference type="ChEBI" id="CHEBI:15378"/>
        <dbReference type="ChEBI" id="CHEBI:17319"/>
        <dbReference type="ChEBI" id="CHEBI:29947"/>
        <dbReference type="ChEBI" id="CHEBI:32722"/>
        <dbReference type="ChEBI" id="CHEBI:57618"/>
        <dbReference type="ChEBI" id="CHEBI:57844"/>
        <dbReference type="ChEBI" id="CHEBI:59789"/>
        <dbReference type="ChEBI" id="CHEBI:140311"/>
    </reaction>
</comment>
<keyword evidence="10" id="KW-0411">Iron-sulfur</keyword>
<dbReference type="OrthoDB" id="9782387at2"/>
<evidence type="ECO:0000256" key="5">
    <source>
        <dbReference type="ARBA" id="ARBA00022485"/>
    </source>
</evidence>
<accession>A0A6I1EI58</accession>
<dbReference type="InterPro" id="IPR034457">
    <property type="entry name" value="Organic_radical-activating"/>
</dbReference>
<dbReference type="PROSITE" id="PS01087">
    <property type="entry name" value="RADICAL_ACTIVATING"/>
    <property type="match status" value="1"/>
</dbReference>
<evidence type="ECO:0000256" key="11">
    <source>
        <dbReference type="ARBA" id="ARBA00047365"/>
    </source>
</evidence>
<dbReference type="InterPro" id="IPR013785">
    <property type="entry name" value="Aldolase_TIM"/>
</dbReference>
<organism evidence="13 14">
    <name type="scientific">Sutterella seckii</name>
    <dbReference type="NCBI Taxonomy" id="1944635"/>
    <lineage>
        <taxon>Bacteria</taxon>
        <taxon>Pseudomonadati</taxon>
        <taxon>Pseudomonadota</taxon>
        <taxon>Betaproteobacteria</taxon>
        <taxon>Burkholderiales</taxon>
        <taxon>Sutterellaceae</taxon>
        <taxon>Sutterella</taxon>
    </lineage>
</organism>
<dbReference type="AlphaFoldDB" id="A0A6I1EI58"/>
<evidence type="ECO:0000256" key="9">
    <source>
        <dbReference type="ARBA" id="ARBA00023004"/>
    </source>
</evidence>
<protein>
    <recommendedName>
        <fullName evidence="4 12">Anaerobic ribonucleoside-triphosphate reductase-activating protein</fullName>
        <ecNumber evidence="12">1.97.1.-</ecNumber>
    </recommendedName>
</protein>
<proteinExistence type="inferred from homology"/>
<dbReference type="SFLD" id="SFLDF00299">
    <property type="entry name" value="anaerobic_ribonucleoside-triph"/>
    <property type="match status" value="1"/>
</dbReference>
<dbReference type="GO" id="GO:0004748">
    <property type="term" value="F:ribonucleoside-diphosphate reductase activity, thioredoxin disulfide as acceptor"/>
    <property type="evidence" value="ECO:0007669"/>
    <property type="project" value="TreeGrafter"/>
</dbReference>
<evidence type="ECO:0000256" key="7">
    <source>
        <dbReference type="ARBA" id="ARBA00022723"/>
    </source>
</evidence>
<dbReference type="SFLD" id="SFLDG01063">
    <property type="entry name" value="activating_enzymes__group_1"/>
    <property type="match status" value="1"/>
</dbReference>
<evidence type="ECO:0000256" key="4">
    <source>
        <dbReference type="ARBA" id="ARBA00014281"/>
    </source>
</evidence>
<evidence type="ECO:0000256" key="2">
    <source>
        <dbReference type="ARBA" id="ARBA00003852"/>
    </source>
</evidence>
<dbReference type="PIRSF" id="PIRSF000368">
    <property type="entry name" value="NrdG"/>
    <property type="match status" value="1"/>
</dbReference>
<keyword evidence="8 12" id="KW-0560">Oxidoreductase</keyword>
<dbReference type="Gene3D" id="3.20.20.70">
    <property type="entry name" value="Aldolase class I"/>
    <property type="match status" value="1"/>
</dbReference>
<dbReference type="Pfam" id="PF13353">
    <property type="entry name" value="Fer4_12"/>
    <property type="match status" value="1"/>
</dbReference>
<dbReference type="InterPro" id="IPR007197">
    <property type="entry name" value="rSAM"/>
</dbReference>
<dbReference type="GO" id="GO:0046872">
    <property type="term" value="F:metal ion binding"/>
    <property type="evidence" value="ECO:0007669"/>
    <property type="project" value="UniProtKB-KW"/>
</dbReference>
<dbReference type="InterPro" id="IPR001989">
    <property type="entry name" value="Radical_activat_CS"/>
</dbReference>
<dbReference type="NCBIfam" id="TIGR02491">
    <property type="entry name" value="NrdG"/>
    <property type="match status" value="1"/>
</dbReference>
<evidence type="ECO:0000256" key="3">
    <source>
        <dbReference type="ARBA" id="ARBA00009777"/>
    </source>
</evidence>
<dbReference type="SFLD" id="SFLDG01066">
    <property type="entry name" value="organic_radical-activating_enz"/>
    <property type="match status" value="1"/>
</dbReference>
<dbReference type="InterPro" id="IPR058240">
    <property type="entry name" value="rSAM_sf"/>
</dbReference>
<dbReference type="SFLD" id="SFLDS00029">
    <property type="entry name" value="Radical_SAM"/>
    <property type="match status" value="1"/>
</dbReference>
<comment type="similarity">
    <text evidence="3 12">Belongs to the organic radical-activating enzymes family.</text>
</comment>
<dbReference type="PANTHER" id="PTHR30352">
    <property type="entry name" value="PYRUVATE FORMATE-LYASE-ACTIVATING ENZYME"/>
    <property type="match status" value="1"/>
</dbReference>
<gene>
    <name evidence="13" type="primary">nrdG</name>
    <name evidence="13" type="ORF">GBM95_09855</name>
</gene>
<dbReference type="InterPro" id="IPR012837">
    <property type="entry name" value="NrdG"/>
</dbReference>
<keyword evidence="9" id="KW-0408">Iron</keyword>
<dbReference type="SUPFAM" id="SSF102114">
    <property type="entry name" value="Radical SAM enzymes"/>
    <property type="match status" value="1"/>
</dbReference>
<dbReference type="GO" id="GO:0043365">
    <property type="term" value="F:[formate-C-acetyltransferase]-activating enzyme activity"/>
    <property type="evidence" value="ECO:0007669"/>
    <property type="project" value="InterPro"/>
</dbReference>
<evidence type="ECO:0000313" key="13">
    <source>
        <dbReference type="EMBL" id="KAB7655053.1"/>
    </source>
</evidence>
<keyword evidence="7" id="KW-0479">Metal-binding</keyword>
<evidence type="ECO:0000256" key="12">
    <source>
        <dbReference type="PIRNR" id="PIRNR000368"/>
    </source>
</evidence>
<dbReference type="GO" id="GO:0051539">
    <property type="term" value="F:4 iron, 4 sulfur cluster binding"/>
    <property type="evidence" value="ECO:0007669"/>
    <property type="project" value="UniProtKB-KW"/>
</dbReference>
<dbReference type="PANTHER" id="PTHR30352:SF2">
    <property type="entry name" value="ANAEROBIC RIBONUCLEOSIDE-TRIPHOSPHATE REDUCTASE-ACTIVATING PROTEIN"/>
    <property type="match status" value="1"/>
</dbReference>
<dbReference type="EC" id="1.97.1.-" evidence="12"/>
<evidence type="ECO:0000256" key="1">
    <source>
        <dbReference type="ARBA" id="ARBA00001966"/>
    </source>
</evidence>
<evidence type="ECO:0000256" key="10">
    <source>
        <dbReference type="ARBA" id="ARBA00023014"/>
    </source>
</evidence>
<comment type="function">
    <text evidence="2 12">Activation of anaerobic ribonucleoside-triphosphate reductase under anaerobic conditions by generation of an organic free radical, using S-adenosylmethionine and reduced flavodoxin as cosubstrates to produce 5'-deoxy-adenosine.</text>
</comment>
<dbReference type="RefSeq" id="WP_152158945.1">
    <property type="nucleotide sequence ID" value="NZ_WEHX01000091.1"/>
</dbReference>
<reference evidence="13 14" key="1">
    <citation type="submission" date="2019-10" db="EMBL/GenBank/DDBJ databases">
        <title>Genome diversity of Sutterella seckii.</title>
        <authorList>
            <person name="Chaplin A.V."/>
            <person name="Sokolova S.R."/>
            <person name="Mosin K.A."/>
            <person name="Ivanova E.L."/>
            <person name="Kochetkova T.O."/>
            <person name="Goltsov A.Y."/>
            <person name="Trofimov D.Y."/>
            <person name="Efimov B.A."/>
        </authorList>
    </citation>
    <scope>NUCLEOTIDE SEQUENCE [LARGE SCALE GENOMIC DNA]</scope>
    <source>
        <strain evidence="13 14">ASD393</strain>
    </source>
</reference>
<dbReference type="Proteomes" id="UP000430564">
    <property type="component" value="Unassembled WGS sequence"/>
</dbReference>